<dbReference type="EMBL" id="AP018933">
    <property type="protein sequence ID" value="BBG30735.1"/>
    <property type="molecule type" value="Genomic_DNA"/>
</dbReference>
<evidence type="ECO:0000313" key="12">
    <source>
        <dbReference type="EMBL" id="BBG30735.1"/>
    </source>
</evidence>
<dbReference type="STRING" id="1123510.GCA_000620025_01150"/>
<dbReference type="SUPFAM" id="SSF55174">
    <property type="entry name" value="Alpha-L RNA-binding motif"/>
    <property type="match status" value="1"/>
</dbReference>
<comment type="similarity">
    <text evidence="3 9">Belongs to the pseudouridine synthase RluA family.</text>
</comment>
<dbReference type="GO" id="GO:0000455">
    <property type="term" value="P:enzyme-directed rRNA pseudouridine synthesis"/>
    <property type="evidence" value="ECO:0007669"/>
    <property type="project" value="TreeGrafter"/>
</dbReference>
<comment type="function">
    <text evidence="2">Responsible for synthesis of pseudouridine from uracil at positions 955, 2504 and 2580 in 23S ribosomal RNA.</text>
</comment>
<dbReference type="RefSeq" id="WP_084261734.1">
    <property type="nucleotide sequence ID" value="NZ_AP018933.1"/>
</dbReference>
<evidence type="ECO:0000256" key="6">
    <source>
        <dbReference type="ARBA" id="ARBA00023235"/>
    </source>
</evidence>
<keyword evidence="5 8" id="KW-0694">RNA-binding</keyword>
<dbReference type="OrthoDB" id="9807829at2"/>
<dbReference type="Pfam" id="PF01479">
    <property type="entry name" value="S4"/>
    <property type="match status" value="1"/>
</dbReference>
<dbReference type="PANTHER" id="PTHR21600:SF92">
    <property type="entry name" value="RIBOSOMAL LARGE SUBUNIT PSEUDOURIDINE SYNTHASE C"/>
    <property type="match status" value="1"/>
</dbReference>
<keyword evidence="6 9" id="KW-0413">Isomerase</keyword>
<feature type="region of interest" description="Disordered" evidence="10">
    <location>
        <begin position="1"/>
        <end position="26"/>
    </location>
</feature>
<evidence type="ECO:0000313" key="13">
    <source>
        <dbReference type="Proteomes" id="UP000267342"/>
    </source>
</evidence>
<dbReference type="EC" id="5.4.99.-" evidence="9"/>
<evidence type="ECO:0000256" key="3">
    <source>
        <dbReference type="ARBA" id="ARBA00010876"/>
    </source>
</evidence>
<dbReference type="CDD" id="cd02869">
    <property type="entry name" value="PseudoU_synth_RluA_like"/>
    <property type="match status" value="1"/>
</dbReference>
<dbReference type="NCBIfam" id="TIGR00005">
    <property type="entry name" value="rluA_subfam"/>
    <property type="match status" value="1"/>
</dbReference>
<dbReference type="PROSITE" id="PS50889">
    <property type="entry name" value="S4"/>
    <property type="match status" value="1"/>
</dbReference>
<gene>
    <name evidence="12" type="ORF">ZBT109_1989</name>
</gene>
<dbReference type="CDD" id="cd00165">
    <property type="entry name" value="S4"/>
    <property type="match status" value="1"/>
</dbReference>
<proteinExistence type="inferred from homology"/>
<dbReference type="PROSITE" id="PS01129">
    <property type="entry name" value="PSI_RLU"/>
    <property type="match status" value="1"/>
</dbReference>
<dbReference type="GO" id="GO:0160141">
    <property type="term" value="F:23S rRNA pseudouridine(955/2504/2580) synthase activity"/>
    <property type="evidence" value="ECO:0007669"/>
    <property type="project" value="UniProtKB-EC"/>
</dbReference>
<dbReference type="SUPFAM" id="SSF55120">
    <property type="entry name" value="Pseudouridine synthase"/>
    <property type="match status" value="1"/>
</dbReference>
<sequence>MTTGRHATRPTRPVAPDATDESHRSAGREVQWVDIDEGHDGQRLDNFLITHLKGAPRALVYRIIRKGEVRVNKKRAKAETRLSSGDQVRIPPLRLAPEEAVREVSDNLRELLMRSVIAETEEWMVVNKPAGLAVHGGSGVKIGLIEALRQVRTDLGFLELVHRLDRDTSGCLLLAKSRNALVFLNEALKAKKMDKRYLALVEGRWPARRDWVSAPLDRYDAGNGERRVRVDDNGKRSRTLFAVRETFPNVTLVEASPVTGRTHQIRVHAAHIGHALMVDRKYGTAQGQKLAADIGLDRLFLHAASLSFPEPKSGRTVNVKARLAPELDEALDRLRQQR</sequence>
<evidence type="ECO:0000256" key="7">
    <source>
        <dbReference type="PIRSR" id="PIRSR606225-1"/>
    </source>
</evidence>
<dbReference type="Pfam" id="PF00849">
    <property type="entry name" value="PseudoU_synth_2"/>
    <property type="match status" value="1"/>
</dbReference>
<keyword evidence="13" id="KW-1185">Reference proteome</keyword>
<evidence type="ECO:0000256" key="5">
    <source>
        <dbReference type="ARBA" id="ARBA00022884"/>
    </source>
</evidence>
<dbReference type="AlphaFoldDB" id="A0A348HGI3"/>
<comment type="catalytic activity">
    <reaction evidence="1">
        <text>uridine(955/2504/2580) in 23S rRNA = pseudouridine(955/2504/2580) in 23S rRNA</text>
        <dbReference type="Rhea" id="RHEA:42528"/>
        <dbReference type="Rhea" id="RHEA-COMP:10099"/>
        <dbReference type="Rhea" id="RHEA-COMP:10100"/>
        <dbReference type="ChEBI" id="CHEBI:65314"/>
        <dbReference type="ChEBI" id="CHEBI:65315"/>
        <dbReference type="EC" id="5.4.99.24"/>
    </reaction>
</comment>
<dbReference type="KEGG" id="zpl:ZBT109_1989"/>
<feature type="domain" description="RNA-binding S4" evidence="11">
    <location>
        <begin position="42"/>
        <end position="109"/>
    </location>
</feature>
<evidence type="ECO:0000259" key="11">
    <source>
        <dbReference type="SMART" id="SM00363"/>
    </source>
</evidence>
<keyword evidence="4" id="KW-0698">rRNA processing</keyword>
<name>A0A348HGI3_9GAMM</name>
<evidence type="ECO:0000256" key="10">
    <source>
        <dbReference type="SAM" id="MobiDB-lite"/>
    </source>
</evidence>
<dbReference type="Gene3D" id="3.30.2350.10">
    <property type="entry name" value="Pseudouridine synthase"/>
    <property type="match status" value="1"/>
</dbReference>
<evidence type="ECO:0000256" key="4">
    <source>
        <dbReference type="ARBA" id="ARBA00022552"/>
    </source>
</evidence>
<dbReference type="InterPro" id="IPR020103">
    <property type="entry name" value="PsdUridine_synth_cat_dom_sf"/>
</dbReference>
<evidence type="ECO:0000256" key="2">
    <source>
        <dbReference type="ARBA" id="ARBA00002876"/>
    </source>
</evidence>
<organism evidence="12 13">
    <name type="scientific">Zymobacter palmae</name>
    <dbReference type="NCBI Taxonomy" id="33074"/>
    <lineage>
        <taxon>Bacteria</taxon>
        <taxon>Pseudomonadati</taxon>
        <taxon>Pseudomonadota</taxon>
        <taxon>Gammaproteobacteria</taxon>
        <taxon>Oceanospirillales</taxon>
        <taxon>Halomonadaceae</taxon>
        <taxon>Zymobacter group</taxon>
        <taxon>Zymobacter</taxon>
    </lineage>
</organism>
<comment type="catalytic activity">
    <reaction evidence="9">
        <text>a uridine in RNA = a pseudouridine in RNA</text>
        <dbReference type="Rhea" id="RHEA:48348"/>
        <dbReference type="Rhea" id="RHEA-COMP:12068"/>
        <dbReference type="Rhea" id="RHEA-COMP:12069"/>
        <dbReference type="ChEBI" id="CHEBI:65314"/>
        <dbReference type="ChEBI" id="CHEBI:65315"/>
    </reaction>
</comment>
<accession>A0A348HGI3</accession>
<dbReference type="InterPro" id="IPR006224">
    <property type="entry name" value="PsdUridine_synth_RluA-like_CS"/>
</dbReference>
<dbReference type="PANTHER" id="PTHR21600">
    <property type="entry name" value="MITOCHONDRIAL RNA PSEUDOURIDINE SYNTHASE"/>
    <property type="match status" value="1"/>
</dbReference>
<evidence type="ECO:0000256" key="8">
    <source>
        <dbReference type="PROSITE-ProRule" id="PRU00182"/>
    </source>
</evidence>
<dbReference type="InterPro" id="IPR036986">
    <property type="entry name" value="S4_RNA-bd_sf"/>
</dbReference>
<dbReference type="Gene3D" id="3.10.290.10">
    <property type="entry name" value="RNA-binding S4 domain"/>
    <property type="match status" value="1"/>
</dbReference>
<evidence type="ECO:0000256" key="1">
    <source>
        <dbReference type="ARBA" id="ARBA00000381"/>
    </source>
</evidence>
<feature type="active site" evidence="7">
    <location>
        <position position="165"/>
    </location>
</feature>
<protein>
    <recommendedName>
        <fullName evidence="9">Pseudouridine synthase</fullName>
        <ecNumber evidence="9">5.4.99.-</ecNumber>
    </recommendedName>
</protein>
<reference evidence="12 13" key="1">
    <citation type="submission" date="2018-09" db="EMBL/GenBank/DDBJ databases">
        <title>Zymobacter palmae IAM14233 (=T109) whole genome analysis.</title>
        <authorList>
            <person name="Yanase H."/>
        </authorList>
    </citation>
    <scope>NUCLEOTIDE SEQUENCE [LARGE SCALE GENOMIC DNA]</scope>
    <source>
        <strain evidence="12 13">IAM14233</strain>
    </source>
</reference>
<dbReference type="InterPro" id="IPR006145">
    <property type="entry name" value="PsdUridine_synth_RsuA/RluA"/>
</dbReference>
<evidence type="ECO:0000256" key="9">
    <source>
        <dbReference type="RuleBase" id="RU362028"/>
    </source>
</evidence>
<dbReference type="InterPro" id="IPR002942">
    <property type="entry name" value="S4_RNA-bd"/>
</dbReference>
<dbReference type="GO" id="GO:0003723">
    <property type="term" value="F:RNA binding"/>
    <property type="evidence" value="ECO:0007669"/>
    <property type="project" value="UniProtKB-KW"/>
</dbReference>
<dbReference type="SMART" id="SM00363">
    <property type="entry name" value="S4"/>
    <property type="match status" value="1"/>
</dbReference>
<dbReference type="InterPro" id="IPR050188">
    <property type="entry name" value="RluA_PseudoU_synthase"/>
</dbReference>
<dbReference type="InterPro" id="IPR006225">
    <property type="entry name" value="PsdUridine_synth_RluC/D"/>
</dbReference>
<dbReference type="Proteomes" id="UP000267342">
    <property type="component" value="Chromosome"/>
</dbReference>